<dbReference type="PANTHER" id="PTHR35795">
    <property type="entry name" value="SLR1885 PROTEIN"/>
    <property type="match status" value="1"/>
</dbReference>
<dbReference type="InterPro" id="IPR051094">
    <property type="entry name" value="Diverse_Catalytic_Enzymes"/>
</dbReference>
<keyword evidence="3" id="KW-0547">Nucleotide-binding</keyword>
<dbReference type="PANTHER" id="PTHR35795:SF1">
    <property type="entry name" value="BIS(5'-NUCLEOSYL)-TETRAPHOSPHATASE, SYMMETRICAL"/>
    <property type="match status" value="1"/>
</dbReference>
<dbReference type="InterPro" id="IPR003607">
    <property type="entry name" value="HD/PDEase_dom"/>
</dbReference>
<dbReference type="OrthoDB" id="5295945at2"/>
<evidence type="ECO:0000256" key="4">
    <source>
        <dbReference type="ARBA" id="ARBA00022801"/>
    </source>
</evidence>
<dbReference type="Proteomes" id="UP000315343">
    <property type="component" value="Unassembled WGS sequence"/>
</dbReference>
<dbReference type="EC" id="3.6.1.41" evidence="1"/>
<dbReference type="GO" id="GO:0000166">
    <property type="term" value="F:nucleotide binding"/>
    <property type="evidence" value="ECO:0007669"/>
    <property type="project" value="UniProtKB-KW"/>
</dbReference>
<keyword evidence="5" id="KW-0408">Iron</keyword>
<dbReference type="NCBIfam" id="TIGR00488">
    <property type="entry name" value="bis(5'-nucleosyl)-tetraphosphatase (symmetrical) YqeK"/>
    <property type="match status" value="1"/>
</dbReference>
<dbReference type="CDD" id="cd00077">
    <property type="entry name" value="HDc"/>
    <property type="match status" value="1"/>
</dbReference>
<dbReference type="EMBL" id="VLKH01000005">
    <property type="protein sequence ID" value="TWH79837.1"/>
    <property type="molecule type" value="Genomic_DNA"/>
</dbReference>
<dbReference type="NCBIfam" id="TIGR00277">
    <property type="entry name" value="HDIG"/>
    <property type="match status" value="1"/>
</dbReference>
<evidence type="ECO:0000256" key="2">
    <source>
        <dbReference type="ARBA" id="ARBA00022723"/>
    </source>
</evidence>
<dbReference type="PROSITE" id="PS51831">
    <property type="entry name" value="HD"/>
    <property type="match status" value="1"/>
</dbReference>
<evidence type="ECO:0000256" key="6">
    <source>
        <dbReference type="ARBA" id="ARBA00049417"/>
    </source>
</evidence>
<accession>A0A562J9M8</accession>
<name>A0A562J9M8_9FIRM</name>
<dbReference type="AlphaFoldDB" id="A0A562J9M8"/>
<evidence type="ECO:0000313" key="9">
    <source>
        <dbReference type="Proteomes" id="UP000315343"/>
    </source>
</evidence>
<feature type="domain" description="HD" evidence="7">
    <location>
        <begin position="18"/>
        <end position="113"/>
    </location>
</feature>
<reference evidence="8 9" key="1">
    <citation type="submission" date="2019-07" db="EMBL/GenBank/DDBJ databases">
        <title>Genomic Encyclopedia of Type Strains, Phase I: the one thousand microbial genomes (KMG-I) project.</title>
        <authorList>
            <person name="Kyrpides N."/>
        </authorList>
    </citation>
    <scope>NUCLEOTIDE SEQUENCE [LARGE SCALE GENOMIC DNA]</scope>
    <source>
        <strain evidence="8 9">DSM 13558</strain>
    </source>
</reference>
<dbReference type="Gene3D" id="1.10.3210.10">
    <property type="entry name" value="Hypothetical protein af1432"/>
    <property type="match status" value="1"/>
</dbReference>
<dbReference type="InterPro" id="IPR006675">
    <property type="entry name" value="HDIG_dom"/>
</dbReference>
<evidence type="ECO:0000256" key="5">
    <source>
        <dbReference type="ARBA" id="ARBA00023004"/>
    </source>
</evidence>
<gene>
    <name evidence="8" type="ORF">LY60_02156</name>
</gene>
<evidence type="ECO:0000256" key="3">
    <source>
        <dbReference type="ARBA" id="ARBA00022741"/>
    </source>
</evidence>
<dbReference type="SMART" id="SM00471">
    <property type="entry name" value="HDc"/>
    <property type="match status" value="1"/>
</dbReference>
<dbReference type="Pfam" id="PF01966">
    <property type="entry name" value="HD"/>
    <property type="match status" value="1"/>
</dbReference>
<organism evidence="8 9">
    <name type="scientific">Sedimentibacter saalensis</name>
    <dbReference type="NCBI Taxonomy" id="130788"/>
    <lineage>
        <taxon>Bacteria</taxon>
        <taxon>Bacillati</taxon>
        <taxon>Bacillota</taxon>
        <taxon>Tissierellia</taxon>
        <taxon>Sedimentibacter</taxon>
    </lineage>
</organism>
<dbReference type="GO" id="GO:0046872">
    <property type="term" value="F:metal ion binding"/>
    <property type="evidence" value="ECO:0007669"/>
    <property type="project" value="UniProtKB-KW"/>
</dbReference>
<dbReference type="InterPro" id="IPR005249">
    <property type="entry name" value="YqeK"/>
</dbReference>
<evidence type="ECO:0000259" key="7">
    <source>
        <dbReference type="PROSITE" id="PS51831"/>
    </source>
</evidence>
<evidence type="ECO:0000256" key="1">
    <source>
        <dbReference type="ARBA" id="ARBA00012506"/>
    </source>
</evidence>
<comment type="caution">
    <text evidence="8">The sequence shown here is derived from an EMBL/GenBank/DDBJ whole genome shotgun (WGS) entry which is preliminary data.</text>
</comment>
<keyword evidence="9" id="KW-1185">Reference proteome</keyword>
<comment type="catalytic activity">
    <reaction evidence="6">
        <text>P(1),P(4)-bis(5'-adenosyl) tetraphosphate + H2O = 2 ADP + 2 H(+)</text>
        <dbReference type="Rhea" id="RHEA:24252"/>
        <dbReference type="ChEBI" id="CHEBI:15377"/>
        <dbReference type="ChEBI" id="CHEBI:15378"/>
        <dbReference type="ChEBI" id="CHEBI:58141"/>
        <dbReference type="ChEBI" id="CHEBI:456216"/>
        <dbReference type="EC" id="3.6.1.41"/>
    </reaction>
</comment>
<dbReference type="InterPro" id="IPR006674">
    <property type="entry name" value="HD_domain"/>
</dbReference>
<proteinExistence type="predicted"/>
<dbReference type="SUPFAM" id="SSF109604">
    <property type="entry name" value="HD-domain/PDEase-like"/>
    <property type="match status" value="1"/>
</dbReference>
<evidence type="ECO:0000313" key="8">
    <source>
        <dbReference type="EMBL" id="TWH79837.1"/>
    </source>
</evidence>
<sequence length="167" mass="19219">MNLDEMKDILEKSIGQKRYIHSLGTMEEAVRLSGLYGADKEKARIAGLLHDCGKSMEKDDNLTHAAKSAELAKTIYQVYDDEIINAILYHTTGRENMTILEKIIFLADKTEPCRKYDGVEDLRKLADFNINDALIYSLERTIEYVEQKNQNLNIESIKTLKFLKEEK</sequence>
<protein>
    <recommendedName>
        <fullName evidence="1">bis(5'-nucleosyl)-tetraphosphatase (symmetrical)</fullName>
        <ecNumber evidence="1">3.6.1.41</ecNumber>
    </recommendedName>
</protein>
<keyword evidence="4 8" id="KW-0378">Hydrolase</keyword>
<dbReference type="GO" id="GO:0008803">
    <property type="term" value="F:bis(5'-nucleosyl)-tetraphosphatase (symmetrical) activity"/>
    <property type="evidence" value="ECO:0007669"/>
    <property type="project" value="UniProtKB-EC"/>
</dbReference>
<dbReference type="RefSeq" id="WP_145083185.1">
    <property type="nucleotide sequence ID" value="NZ_VLKH01000005.1"/>
</dbReference>
<keyword evidence="2" id="KW-0479">Metal-binding</keyword>